<accession>A0ABD1U7J5</accession>
<dbReference type="AlphaFoldDB" id="A0ABD1U7J5"/>
<name>A0ABD1U7J5_9LAMI</name>
<reference evidence="2" key="1">
    <citation type="submission" date="2024-07" db="EMBL/GenBank/DDBJ databases">
        <title>Two chromosome-level genome assemblies of Korean endemic species Abeliophyllum distichum and Forsythia ovata (Oleaceae).</title>
        <authorList>
            <person name="Jang H."/>
        </authorList>
    </citation>
    <scope>NUCLEOTIDE SEQUENCE [LARGE SCALE GENOMIC DNA]</scope>
</reference>
<dbReference type="EMBL" id="JBFOLJ010000007">
    <property type="protein sequence ID" value="KAL2520993.1"/>
    <property type="molecule type" value="Genomic_DNA"/>
</dbReference>
<protein>
    <submittedName>
        <fullName evidence="1">Uncharacterized protein</fullName>
    </submittedName>
</protein>
<dbReference type="Proteomes" id="UP001604277">
    <property type="component" value="Unassembled WGS sequence"/>
</dbReference>
<organism evidence="1 2">
    <name type="scientific">Forsythia ovata</name>
    <dbReference type="NCBI Taxonomy" id="205694"/>
    <lineage>
        <taxon>Eukaryota</taxon>
        <taxon>Viridiplantae</taxon>
        <taxon>Streptophyta</taxon>
        <taxon>Embryophyta</taxon>
        <taxon>Tracheophyta</taxon>
        <taxon>Spermatophyta</taxon>
        <taxon>Magnoliopsida</taxon>
        <taxon>eudicotyledons</taxon>
        <taxon>Gunneridae</taxon>
        <taxon>Pentapetalae</taxon>
        <taxon>asterids</taxon>
        <taxon>lamiids</taxon>
        <taxon>Lamiales</taxon>
        <taxon>Oleaceae</taxon>
        <taxon>Forsythieae</taxon>
        <taxon>Forsythia</taxon>
    </lineage>
</organism>
<keyword evidence="2" id="KW-1185">Reference proteome</keyword>
<evidence type="ECO:0000313" key="1">
    <source>
        <dbReference type="EMBL" id="KAL2520993.1"/>
    </source>
</evidence>
<sequence>MDHRQNRNRGRSVFYTKGMKKETTEDQYKYDVIFMNDPTPSTSKGKELKTDKGKAIAHNIETLDPLHGQTFPNKVKMMLSEPANVLTSNKRQNKEDVISIGIMVTKKNDEISPSFKDKNKGPRRI</sequence>
<gene>
    <name evidence="1" type="ORF">Fot_24916</name>
</gene>
<proteinExistence type="predicted"/>
<comment type="caution">
    <text evidence="1">The sequence shown here is derived from an EMBL/GenBank/DDBJ whole genome shotgun (WGS) entry which is preliminary data.</text>
</comment>
<evidence type="ECO:0000313" key="2">
    <source>
        <dbReference type="Proteomes" id="UP001604277"/>
    </source>
</evidence>